<evidence type="ECO:0000313" key="3">
    <source>
        <dbReference type="Proteomes" id="UP000290649"/>
    </source>
</evidence>
<evidence type="ECO:0008006" key="4">
    <source>
        <dbReference type="Google" id="ProtNLM"/>
    </source>
</evidence>
<sequence length="194" mass="21966">MVFDGILISIIIGFLRKGSLRGIAEIKLKGGYIFPLLLIIQLTIYLLQSKFALITNISGYLFITIYLCGMYFLWLNRKHCGFLLILAGVFLNFLVMAINGGRMPVSMEAAIILDPYYIDVLLNDVYGKHMLLTESTKLAFLGDIIPITNPYPKSQVISIGDIFMNIGIFFFIQQLMLKHKLTKISHPVLKKEVN</sequence>
<name>A0A4V1LGH3_9BACI</name>
<keyword evidence="1" id="KW-0472">Membrane</keyword>
<evidence type="ECO:0000313" key="2">
    <source>
        <dbReference type="EMBL" id="RXJ01664.1"/>
    </source>
</evidence>
<feature type="transmembrane region" description="Helical" evidence="1">
    <location>
        <begin position="156"/>
        <end position="177"/>
    </location>
</feature>
<keyword evidence="3" id="KW-1185">Reference proteome</keyword>
<gene>
    <name evidence="2" type="ORF">DS745_09290</name>
</gene>
<dbReference type="RefSeq" id="WP_129077966.1">
    <property type="nucleotide sequence ID" value="NZ_QOUX01000032.1"/>
</dbReference>
<reference evidence="2 3" key="1">
    <citation type="journal article" date="2019" name="Int. J. Syst. Evol. Microbiol.">
        <title>Anaerobacillus alkaliphilus sp. nov., a novel alkaliphilic and moderately halophilic bacterium.</title>
        <authorList>
            <person name="Borsodi A.K."/>
            <person name="Aszalos J.M."/>
            <person name="Bihari P."/>
            <person name="Nagy I."/>
            <person name="Schumann P."/>
            <person name="Sproer C."/>
            <person name="Kovacs A.L."/>
            <person name="Boka K."/>
            <person name="Dobosy P."/>
            <person name="Ovari M."/>
            <person name="Szili-Kovacs T."/>
            <person name="Toth E."/>
        </authorList>
    </citation>
    <scope>NUCLEOTIDE SEQUENCE [LARGE SCALE GENOMIC DNA]</scope>
    <source>
        <strain evidence="2 3">B16-10</strain>
    </source>
</reference>
<accession>A0A4V1LGH3</accession>
<protein>
    <recommendedName>
        <fullName evidence="4">DUF5317 domain-containing protein</fullName>
    </recommendedName>
</protein>
<dbReference type="EMBL" id="QOUX01000032">
    <property type="protein sequence ID" value="RXJ01664.1"/>
    <property type="molecule type" value="Genomic_DNA"/>
</dbReference>
<comment type="caution">
    <text evidence="2">The sequence shown here is derived from an EMBL/GenBank/DDBJ whole genome shotgun (WGS) entry which is preliminary data.</text>
</comment>
<proteinExistence type="predicted"/>
<keyword evidence="1" id="KW-0812">Transmembrane</keyword>
<feature type="transmembrane region" description="Helical" evidence="1">
    <location>
        <begin position="53"/>
        <end position="74"/>
    </location>
</feature>
<feature type="transmembrane region" description="Helical" evidence="1">
    <location>
        <begin position="81"/>
        <end position="98"/>
    </location>
</feature>
<evidence type="ECO:0000256" key="1">
    <source>
        <dbReference type="SAM" id="Phobius"/>
    </source>
</evidence>
<keyword evidence="1" id="KW-1133">Transmembrane helix</keyword>
<dbReference type="Pfam" id="PF17248">
    <property type="entry name" value="DUF5317"/>
    <property type="match status" value="1"/>
</dbReference>
<dbReference type="Proteomes" id="UP000290649">
    <property type="component" value="Unassembled WGS sequence"/>
</dbReference>
<feature type="transmembrane region" description="Helical" evidence="1">
    <location>
        <begin position="31"/>
        <end position="47"/>
    </location>
</feature>
<dbReference type="InterPro" id="IPR035168">
    <property type="entry name" value="DUF5317"/>
</dbReference>
<dbReference type="OrthoDB" id="37447at2"/>
<dbReference type="AlphaFoldDB" id="A0A4V1LGH3"/>
<organism evidence="2 3">
    <name type="scientific">Anaerobacillus alkaliphilus</name>
    <dbReference type="NCBI Taxonomy" id="1548597"/>
    <lineage>
        <taxon>Bacteria</taxon>
        <taxon>Bacillati</taxon>
        <taxon>Bacillota</taxon>
        <taxon>Bacilli</taxon>
        <taxon>Bacillales</taxon>
        <taxon>Bacillaceae</taxon>
        <taxon>Anaerobacillus</taxon>
    </lineage>
</organism>